<dbReference type="Gene3D" id="3.40.50.1380">
    <property type="entry name" value="Methylglyoxal synthase-like domain"/>
    <property type="match status" value="1"/>
</dbReference>
<dbReference type="CDD" id="cd01421">
    <property type="entry name" value="IMPCH"/>
    <property type="match status" value="1"/>
</dbReference>
<feature type="domain" description="MGS-like" evidence="11">
    <location>
        <begin position="1"/>
        <end position="146"/>
    </location>
</feature>
<dbReference type="UniPathway" id="UPA00074">
    <property type="reaction ID" value="UER00133"/>
</dbReference>
<dbReference type="GO" id="GO:0003937">
    <property type="term" value="F:IMP cyclohydrolase activity"/>
    <property type="evidence" value="ECO:0007669"/>
    <property type="project" value="UniProtKB-UniRule"/>
</dbReference>
<dbReference type="EC" id="3.5.4.10" evidence="10"/>
<dbReference type="InterPro" id="IPR011607">
    <property type="entry name" value="MGS-like_dom"/>
</dbReference>
<evidence type="ECO:0000256" key="8">
    <source>
        <dbReference type="ARBA" id="ARBA00050488"/>
    </source>
</evidence>
<dbReference type="FunFam" id="3.40.140.20:FF:000001">
    <property type="entry name" value="Bifunctional purine biosynthesis protein PurH"/>
    <property type="match status" value="1"/>
</dbReference>
<dbReference type="Pfam" id="PF02142">
    <property type="entry name" value="MGS"/>
    <property type="match status" value="1"/>
</dbReference>
<evidence type="ECO:0000256" key="1">
    <source>
        <dbReference type="ARBA" id="ARBA00004844"/>
    </source>
</evidence>
<dbReference type="SMART" id="SM00851">
    <property type="entry name" value="MGS"/>
    <property type="match status" value="1"/>
</dbReference>
<evidence type="ECO:0000259" key="11">
    <source>
        <dbReference type="PROSITE" id="PS51855"/>
    </source>
</evidence>
<dbReference type="Gene3D" id="3.40.140.20">
    <property type="match status" value="2"/>
</dbReference>
<comment type="caution">
    <text evidence="12">The sequence shown here is derived from an EMBL/GenBank/DDBJ whole genome shotgun (WGS) entry which is preliminary data.</text>
</comment>
<evidence type="ECO:0000256" key="3">
    <source>
        <dbReference type="ARBA" id="ARBA00007667"/>
    </source>
</evidence>
<dbReference type="PIRSF" id="PIRSF000414">
    <property type="entry name" value="AICARFT_IMPCHas"/>
    <property type="match status" value="1"/>
</dbReference>
<evidence type="ECO:0000256" key="10">
    <source>
        <dbReference type="HAMAP-Rule" id="MF_00139"/>
    </source>
</evidence>
<dbReference type="GO" id="GO:0004643">
    <property type="term" value="F:phosphoribosylaminoimidazolecarboxamide formyltransferase activity"/>
    <property type="evidence" value="ECO:0007669"/>
    <property type="project" value="UniProtKB-UniRule"/>
</dbReference>
<evidence type="ECO:0000256" key="2">
    <source>
        <dbReference type="ARBA" id="ARBA00004954"/>
    </source>
</evidence>
<dbReference type="PANTHER" id="PTHR11692">
    <property type="entry name" value="BIFUNCTIONAL PURINE BIOSYNTHESIS PROTEIN PURH"/>
    <property type="match status" value="1"/>
</dbReference>
<name>A0A497E4V0_UNCAE</name>
<evidence type="ECO:0000256" key="9">
    <source>
        <dbReference type="ARBA" id="ARBA00050687"/>
    </source>
</evidence>
<comment type="pathway">
    <text evidence="1 10">Purine metabolism; IMP biosynthesis via de novo pathway; IMP from 5-formamido-1-(5-phospho-D-ribosyl)imidazole-4-carboxamide: step 1/1.</text>
</comment>
<dbReference type="PROSITE" id="PS51855">
    <property type="entry name" value="MGS"/>
    <property type="match status" value="1"/>
</dbReference>
<evidence type="ECO:0000313" key="12">
    <source>
        <dbReference type="EMBL" id="RLE09953.1"/>
    </source>
</evidence>
<evidence type="ECO:0000313" key="13">
    <source>
        <dbReference type="Proteomes" id="UP000279422"/>
    </source>
</evidence>
<dbReference type="SUPFAM" id="SSF53927">
    <property type="entry name" value="Cytidine deaminase-like"/>
    <property type="match status" value="1"/>
</dbReference>
<dbReference type="EC" id="2.1.2.3" evidence="10"/>
<dbReference type="Pfam" id="PF01808">
    <property type="entry name" value="AICARFT_IMPCHas"/>
    <property type="match status" value="1"/>
</dbReference>
<dbReference type="InterPro" id="IPR036914">
    <property type="entry name" value="MGS-like_dom_sf"/>
</dbReference>
<dbReference type="PANTHER" id="PTHR11692:SF0">
    <property type="entry name" value="BIFUNCTIONAL PURINE BIOSYNTHESIS PROTEIN ATIC"/>
    <property type="match status" value="1"/>
</dbReference>
<dbReference type="FunFam" id="3.40.50.1380:FF:000001">
    <property type="entry name" value="Bifunctional purine biosynthesis protein PurH"/>
    <property type="match status" value="1"/>
</dbReference>
<dbReference type="SUPFAM" id="SSF52335">
    <property type="entry name" value="Methylglyoxal synthase-like"/>
    <property type="match status" value="1"/>
</dbReference>
<dbReference type="SMART" id="SM00798">
    <property type="entry name" value="AICARFT_IMPCHas"/>
    <property type="match status" value="1"/>
</dbReference>
<accession>A0A497E4V0</accession>
<dbReference type="Proteomes" id="UP000279422">
    <property type="component" value="Unassembled WGS sequence"/>
</dbReference>
<protein>
    <recommendedName>
        <fullName evidence="10">Bifunctional purine biosynthesis protein PurH</fullName>
    </recommendedName>
    <domain>
        <recommendedName>
            <fullName evidence="10">Phosphoribosylaminoimidazolecarboxamide formyltransferase</fullName>
            <ecNumber evidence="10">2.1.2.3</ecNumber>
        </recommendedName>
        <alternativeName>
            <fullName evidence="10">AICAR transformylase</fullName>
        </alternativeName>
    </domain>
    <domain>
        <recommendedName>
            <fullName evidence="10">IMP cyclohydrolase</fullName>
            <ecNumber evidence="10">3.5.4.10</ecNumber>
        </recommendedName>
        <alternativeName>
            <fullName evidence="10">ATIC</fullName>
        </alternativeName>
        <alternativeName>
            <fullName evidence="10">IMP synthase</fullName>
        </alternativeName>
        <alternativeName>
            <fullName evidence="10">Inosinicase</fullName>
        </alternativeName>
    </domain>
</protein>
<comment type="similarity">
    <text evidence="3 10">Belongs to the PurH family.</text>
</comment>
<sequence length="519" mass="57515">MPEVKRALISVFNKEGVVDFARGLKDLGIEILSTGGTAKVLKGAGISVRDVSEYTGAPPMLEGRVKTLHPKVHAAILALRDKPAQMEEVEKHGVDLIDMVVVNFYPFLDVIQGKVKVREALESIDIGGPTMLRAAAKNFPYVAAISSPHQYEEVLEELKKNNRFLSEDTCLKLAARAFQEISAYDSFIAEYLRRQREKGFPEIINLSFRKKGDLRYGENPHQRGAFYGEWIERGTSLSFARKLSGKELSFNNLLDLDAALRIVREFEEPAAVVIKHTNPCGAGCADSLSEAFKKAYAGDPLSAFGSVVGLNKTVDVSTAEEMTSEGTFIEGIIAPDYEEEALEILKNRRKWGKSVRILKTGPFLPQIDEWDMKRIGGGIVLQEVDRCTYEANNLKVVTRRRPTQEEMDDLLFGWIICKHVRSNAIVLTKDKMVVGVGAGQMSRVDSCFMAVHKAADRSKGSVLASDAFFPFPDAVEEAGRAGVTAIIQPGGALRDEKVIEVANRYDIAMVFTGMRHFRH</sequence>
<comment type="catalytic activity">
    <reaction evidence="8 10">
        <text>(6R)-10-formyltetrahydrofolate + 5-amino-1-(5-phospho-beta-D-ribosyl)imidazole-4-carboxamide = 5-formamido-1-(5-phospho-D-ribosyl)imidazole-4-carboxamide + (6S)-5,6,7,8-tetrahydrofolate</text>
        <dbReference type="Rhea" id="RHEA:22192"/>
        <dbReference type="ChEBI" id="CHEBI:57453"/>
        <dbReference type="ChEBI" id="CHEBI:58467"/>
        <dbReference type="ChEBI" id="CHEBI:58475"/>
        <dbReference type="ChEBI" id="CHEBI:195366"/>
        <dbReference type="EC" id="2.1.2.3"/>
    </reaction>
</comment>
<reference evidence="12 13" key="1">
    <citation type="submission" date="2018-06" db="EMBL/GenBank/DDBJ databases">
        <title>Extensive metabolic versatility and redundancy in microbially diverse, dynamic hydrothermal sediments.</title>
        <authorList>
            <person name="Dombrowski N."/>
            <person name="Teske A."/>
            <person name="Baker B.J."/>
        </authorList>
    </citation>
    <scope>NUCLEOTIDE SEQUENCE [LARGE SCALE GENOMIC DNA]</scope>
    <source>
        <strain evidence="12">B47_G16</strain>
    </source>
</reference>
<gene>
    <name evidence="10 12" type="primary">purH</name>
    <name evidence="12" type="ORF">DRJ00_02955</name>
</gene>
<evidence type="ECO:0000256" key="6">
    <source>
        <dbReference type="ARBA" id="ARBA00022801"/>
    </source>
</evidence>
<dbReference type="AlphaFoldDB" id="A0A497E4V0"/>
<evidence type="ECO:0000256" key="5">
    <source>
        <dbReference type="ARBA" id="ARBA00022755"/>
    </source>
</evidence>
<dbReference type="GO" id="GO:0006189">
    <property type="term" value="P:'de novo' IMP biosynthetic process"/>
    <property type="evidence" value="ECO:0007669"/>
    <property type="project" value="UniProtKB-UniRule"/>
</dbReference>
<dbReference type="InterPro" id="IPR024051">
    <property type="entry name" value="AICAR_Tfase_dup_dom_sf"/>
</dbReference>
<keyword evidence="7 10" id="KW-0511">Multifunctional enzyme</keyword>
<dbReference type="InterPro" id="IPR016193">
    <property type="entry name" value="Cytidine_deaminase-like"/>
</dbReference>
<dbReference type="GO" id="GO:0005829">
    <property type="term" value="C:cytosol"/>
    <property type="evidence" value="ECO:0007669"/>
    <property type="project" value="TreeGrafter"/>
</dbReference>
<evidence type="ECO:0000256" key="4">
    <source>
        <dbReference type="ARBA" id="ARBA00022679"/>
    </source>
</evidence>
<proteinExistence type="inferred from homology"/>
<dbReference type="NCBIfam" id="NF002049">
    <property type="entry name" value="PRK00881.1"/>
    <property type="match status" value="1"/>
</dbReference>
<organism evidence="12 13">
    <name type="scientific">Aerophobetes bacterium</name>
    <dbReference type="NCBI Taxonomy" id="2030807"/>
    <lineage>
        <taxon>Bacteria</taxon>
        <taxon>Candidatus Aerophobota</taxon>
    </lineage>
</organism>
<comment type="pathway">
    <text evidence="2 10">Purine metabolism; IMP biosynthesis via de novo pathway; 5-formamido-1-(5-phospho-D-ribosyl)imidazole-4-carboxamide from 5-amino-1-(5-phospho-D-ribosyl)imidazole-4-carboxamide (10-formyl THF route): step 1/1.</text>
</comment>
<evidence type="ECO:0000256" key="7">
    <source>
        <dbReference type="ARBA" id="ARBA00023268"/>
    </source>
</evidence>
<dbReference type="InterPro" id="IPR002695">
    <property type="entry name" value="PurH-like"/>
</dbReference>
<dbReference type="EMBL" id="QMPZ01000023">
    <property type="protein sequence ID" value="RLE09953.1"/>
    <property type="molecule type" value="Genomic_DNA"/>
</dbReference>
<keyword evidence="6 10" id="KW-0378">Hydrolase</keyword>
<keyword evidence="4 10" id="KW-0808">Transferase</keyword>
<keyword evidence="5 10" id="KW-0658">Purine biosynthesis</keyword>
<dbReference type="HAMAP" id="MF_00139">
    <property type="entry name" value="PurH"/>
    <property type="match status" value="1"/>
</dbReference>
<comment type="catalytic activity">
    <reaction evidence="9 10">
        <text>IMP + H2O = 5-formamido-1-(5-phospho-D-ribosyl)imidazole-4-carboxamide</text>
        <dbReference type="Rhea" id="RHEA:18445"/>
        <dbReference type="ChEBI" id="CHEBI:15377"/>
        <dbReference type="ChEBI" id="CHEBI:58053"/>
        <dbReference type="ChEBI" id="CHEBI:58467"/>
        <dbReference type="EC" id="3.5.4.10"/>
    </reaction>
</comment>
<comment type="domain">
    <text evidence="10">The IMP cyclohydrolase activity resides in the N-terminal region.</text>
</comment>
<dbReference type="NCBIfam" id="TIGR00355">
    <property type="entry name" value="purH"/>
    <property type="match status" value="1"/>
</dbReference>